<sequence>MQPALAPHPSMQQSSSAQDHADQVLHDQLLAAQQHLQSQGQDSRQPTSQQGHNIDPAISGGAMLAPHTQASSLVLPQVMSGVQEAAGGGDASRKTYGKRELSTSKRAEQNRAAQRAFRQRKEGYIRQLESQVKDYKVLSESYKALQAENYQLREYIISLQSRLIDSQNEVPALPDNIDLTQPRPEPPLADSHQQQAESSPPSSVSIAPPPHQQQPSQAQQQRQQQQHTLVAAPTQIPPLAPHQHPHQPSTAPSNTTNEDLGQLNRIAVAGLGMRKHAHPDTANNNNNNHNQNSNQNSRDHYMPEDSYPWKRPRGNDGYVDRNSADVKIEAVHGLPSIS</sequence>
<feature type="region of interest" description="Disordered" evidence="9">
    <location>
        <begin position="84"/>
        <end position="111"/>
    </location>
</feature>
<evidence type="ECO:0000256" key="3">
    <source>
        <dbReference type="ARBA" id="ARBA00007163"/>
    </source>
</evidence>
<dbReference type="InterPro" id="IPR004827">
    <property type="entry name" value="bZIP"/>
</dbReference>
<dbReference type="Gene3D" id="1.20.5.170">
    <property type="match status" value="1"/>
</dbReference>
<protein>
    <recommendedName>
        <fullName evidence="8">Putative transcription factor kapC</fullName>
    </recommendedName>
</protein>
<feature type="region of interest" description="Disordered" evidence="9">
    <location>
        <begin position="276"/>
        <end position="320"/>
    </location>
</feature>
<organism evidence="11 12">
    <name type="scientific">Talaromyces pinophilus</name>
    <name type="common">Penicillium pinophilum</name>
    <dbReference type="NCBI Taxonomy" id="128442"/>
    <lineage>
        <taxon>Eukaryota</taxon>
        <taxon>Fungi</taxon>
        <taxon>Dikarya</taxon>
        <taxon>Ascomycota</taxon>
        <taxon>Pezizomycotina</taxon>
        <taxon>Eurotiomycetes</taxon>
        <taxon>Eurotiomycetidae</taxon>
        <taxon>Eurotiales</taxon>
        <taxon>Trichocomaceae</taxon>
        <taxon>Talaromyces</taxon>
        <taxon>Talaromyces sect. Talaromyces</taxon>
    </lineage>
</organism>
<feature type="compositionally biased region" description="Low complexity" evidence="9">
    <location>
        <begin position="213"/>
        <end position="226"/>
    </location>
</feature>
<evidence type="ECO:0000313" key="11">
    <source>
        <dbReference type="EMBL" id="GAM42141.1"/>
    </source>
</evidence>
<dbReference type="Proteomes" id="UP000053095">
    <property type="component" value="Unassembled WGS sequence"/>
</dbReference>
<comment type="subcellular location">
    <subcellularLocation>
        <location evidence="2">Nucleus</location>
    </subcellularLocation>
</comment>
<evidence type="ECO:0000256" key="6">
    <source>
        <dbReference type="ARBA" id="ARBA00023163"/>
    </source>
</evidence>
<keyword evidence="4" id="KW-0805">Transcription regulation</keyword>
<comment type="function">
    <text evidence="1">Putative transcription factor.</text>
</comment>
<proteinExistence type="inferred from homology"/>
<evidence type="ECO:0000256" key="8">
    <source>
        <dbReference type="ARBA" id="ARBA00044067"/>
    </source>
</evidence>
<evidence type="ECO:0000256" key="9">
    <source>
        <dbReference type="SAM" id="MobiDB-lite"/>
    </source>
</evidence>
<gene>
    <name evidence="11" type="ORF">TCE0_043f15840</name>
</gene>
<keyword evidence="6" id="KW-0804">Transcription</keyword>
<evidence type="ECO:0000256" key="7">
    <source>
        <dbReference type="ARBA" id="ARBA00023242"/>
    </source>
</evidence>
<dbReference type="SMART" id="SM00338">
    <property type="entry name" value="BRLZ"/>
    <property type="match status" value="1"/>
</dbReference>
<accession>A0A0B8MYT7</accession>
<feature type="region of interest" description="Disordered" evidence="9">
    <location>
        <begin position="172"/>
        <end position="259"/>
    </location>
</feature>
<dbReference type="AlphaFoldDB" id="A0A0B8MYT7"/>
<evidence type="ECO:0000259" key="10">
    <source>
        <dbReference type="PROSITE" id="PS00036"/>
    </source>
</evidence>
<dbReference type="PROSITE" id="PS00036">
    <property type="entry name" value="BZIP_BASIC"/>
    <property type="match status" value="1"/>
</dbReference>
<feature type="compositionally biased region" description="Low complexity" evidence="9">
    <location>
        <begin position="283"/>
        <end position="296"/>
    </location>
</feature>
<feature type="compositionally biased region" description="Polar residues" evidence="9">
    <location>
        <begin position="249"/>
        <end position="259"/>
    </location>
</feature>
<dbReference type="Pfam" id="PF00170">
    <property type="entry name" value="bZIP_1"/>
    <property type="match status" value="1"/>
</dbReference>
<feature type="compositionally biased region" description="Low complexity" evidence="9">
    <location>
        <begin position="26"/>
        <end position="45"/>
    </location>
</feature>
<keyword evidence="12" id="KW-1185">Reference proteome</keyword>
<evidence type="ECO:0000256" key="2">
    <source>
        <dbReference type="ARBA" id="ARBA00004123"/>
    </source>
</evidence>
<reference evidence="12" key="1">
    <citation type="journal article" date="2015" name="Genome Announc.">
        <title>Draft genome sequence of Talaromyces cellulolyticus strain Y-94, a source of lignocellulosic biomass-degrading enzymes.</title>
        <authorList>
            <person name="Fujii T."/>
            <person name="Koike H."/>
            <person name="Sawayama S."/>
            <person name="Yano S."/>
            <person name="Inoue H."/>
        </authorList>
    </citation>
    <scope>NUCLEOTIDE SEQUENCE [LARGE SCALE GENOMIC DNA]</scope>
    <source>
        <strain evidence="12">Y-94</strain>
    </source>
</reference>
<dbReference type="InterPro" id="IPR046347">
    <property type="entry name" value="bZIP_sf"/>
</dbReference>
<dbReference type="GO" id="GO:0000976">
    <property type="term" value="F:transcription cis-regulatory region binding"/>
    <property type="evidence" value="ECO:0007669"/>
    <property type="project" value="InterPro"/>
</dbReference>
<evidence type="ECO:0000256" key="4">
    <source>
        <dbReference type="ARBA" id="ARBA00023015"/>
    </source>
</evidence>
<dbReference type="GO" id="GO:0001228">
    <property type="term" value="F:DNA-binding transcription activator activity, RNA polymerase II-specific"/>
    <property type="evidence" value="ECO:0007669"/>
    <property type="project" value="TreeGrafter"/>
</dbReference>
<comment type="similarity">
    <text evidence="3">Belongs to the bZIP family.</text>
</comment>
<keyword evidence="7" id="KW-0539">Nucleus</keyword>
<dbReference type="PANTHER" id="PTHR40621">
    <property type="entry name" value="TRANSCRIPTION FACTOR KAPC-RELATED"/>
    <property type="match status" value="1"/>
</dbReference>
<feature type="domain" description="BZIP" evidence="10">
    <location>
        <begin position="105"/>
        <end position="120"/>
    </location>
</feature>
<evidence type="ECO:0000256" key="1">
    <source>
        <dbReference type="ARBA" id="ARBA00004049"/>
    </source>
</evidence>
<feature type="region of interest" description="Disordered" evidence="9">
    <location>
        <begin position="1"/>
        <end position="65"/>
    </location>
</feature>
<name>A0A0B8MYT7_TALPI</name>
<dbReference type="SUPFAM" id="SSF57959">
    <property type="entry name" value="Leucine zipper domain"/>
    <property type="match status" value="1"/>
</dbReference>
<dbReference type="InterPro" id="IPR050936">
    <property type="entry name" value="AP-1-like"/>
</dbReference>
<dbReference type="GO" id="GO:0090575">
    <property type="term" value="C:RNA polymerase II transcription regulator complex"/>
    <property type="evidence" value="ECO:0007669"/>
    <property type="project" value="TreeGrafter"/>
</dbReference>
<keyword evidence="5" id="KW-0238">DNA-binding</keyword>
<dbReference type="EMBL" id="DF933839">
    <property type="protein sequence ID" value="GAM42141.1"/>
    <property type="molecule type" value="Genomic_DNA"/>
</dbReference>
<evidence type="ECO:0000313" key="12">
    <source>
        <dbReference type="Proteomes" id="UP000053095"/>
    </source>
</evidence>
<dbReference type="CDD" id="cd14688">
    <property type="entry name" value="bZIP_YAP"/>
    <property type="match status" value="1"/>
</dbReference>
<dbReference type="PANTHER" id="PTHR40621:SF11">
    <property type="entry name" value="TRANSCRIPTION FACTOR KAPC-RELATED"/>
    <property type="match status" value="1"/>
</dbReference>
<evidence type="ECO:0000256" key="5">
    <source>
        <dbReference type="ARBA" id="ARBA00023125"/>
    </source>
</evidence>
<feature type="compositionally biased region" description="Basic and acidic residues" evidence="9">
    <location>
        <begin position="91"/>
        <end position="109"/>
    </location>
</feature>